<dbReference type="InterPro" id="IPR037873">
    <property type="entry name" value="BamE-like"/>
</dbReference>
<proteinExistence type="inferred from homology"/>
<gene>
    <name evidence="4" type="primary">bamE</name>
    <name evidence="7" type="ORF">EOD73_07805</name>
</gene>
<keyword evidence="4" id="KW-0449">Lipoprotein</keyword>
<comment type="subunit">
    <text evidence="4">Part of the Bam complex.</text>
</comment>
<comment type="subcellular location">
    <subcellularLocation>
        <location evidence="4">Cell outer membrane</location>
        <topology evidence="4">Lipid-anchor</topology>
    </subcellularLocation>
</comment>
<dbReference type="OrthoDB" id="9808250at2"/>
<keyword evidence="4" id="KW-0564">Palmitate</keyword>
<keyword evidence="1 4" id="KW-0732">Signal</keyword>
<evidence type="ECO:0000256" key="2">
    <source>
        <dbReference type="ARBA" id="ARBA00023136"/>
    </source>
</evidence>
<dbReference type="GO" id="GO:0043165">
    <property type="term" value="P:Gram-negative-bacterium-type cell outer membrane assembly"/>
    <property type="evidence" value="ECO:0007669"/>
    <property type="project" value="UniProtKB-UniRule"/>
</dbReference>
<dbReference type="HAMAP" id="MF_00925">
    <property type="entry name" value="OM_assembly_BamE"/>
    <property type="match status" value="1"/>
</dbReference>
<dbReference type="GO" id="GO:1990063">
    <property type="term" value="C:Bam protein complex"/>
    <property type="evidence" value="ECO:0007669"/>
    <property type="project" value="TreeGrafter"/>
</dbReference>
<dbReference type="Proteomes" id="UP000288587">
    <property type="component" value="Unassembled WGS sequence"/>
</dbReference>
<comment type="caution">
    <text evidence="7">The sequence shown here is derived from an EMBL/GenBank/DDBJ whole genome shotgun (WGS) entry which is preliminary data.</text>
</comment>
<dbReference type="RefSeq" id="WP_127682315.1">
    <property type="nucleotide sequence ID" value="NZ_SACM01000001.1"/>
</dbReference>
<protein>
    <recommendedName>
        <fullName evidence="4">Outer membrane protein assembly factor BamE</fullName>
    </recommendedName>
</protein>
<dbReference type="InterPro" id="IPR026592">
    <property type="entry name" value="BamE"/>
</dbReference>
<evidence type="ECO:0000259" key="6">
    <source>
        <dbReference type="Pfam" id="PF04355"/>
    </source>
</evidence>
<dbReference type="EMBL" id="SACM01000001">
    <property type="protein sequence ID" value="RVT88861.1"/>
    <property type="molecule type" value="Genomic_DNA"/>
</dbReference>
<evidence type="ECO:0000256" key="1">
    <source>
        <dbReference type="ARBA" id="ARBA00022729"/>
    </source>
</evidence>
<name>A0A3S2V5D8_9BURK</name>
<evidence type="ECO:0000256" key="5">
    <source>
        <dbReference type="SAM" id="MobiDB-lite"/>
    </source>
</evidence>
<comment type="similarity">
    <text evidence="4">Belongs to the BamE family.</text>
</comment>
<organism evidence="7 8">
    <name type="scientific">Inhella crocodyli</name>
    <dbReference type="NCBI Taxonomy" id="2499851"/>
    <lineage>
        <taxon>Bacteria</taxon>
        <taxon>Pseudomonadati</taxon>
        <taxon>Pseudomonadota</taxon>
        <taxon>Betaproteobacteria</taxon>
        <taxon>Burkholderiales</taxon>
        <taxon>Sphaerotilaceae</taxon>
        <taxon>Inhella</taxon>
    </lineage>
</organism>
<dbReference type="GO" id="GO:0051205">
    <property type="term" value="P:protein insertion into membrane"/>
    <property type="evidence" value="ECO:0007669"/>
    <property type="project" value="UniProtKB-UniRule"/>
</dbReference>
<feature type="region of interest" description="Disordered" evidence="5">
    <location>
        <begin position="143"/>
        <end position="172"/>
    </location>
</feature>
<dbReference type="AlphaFoldDB" id="A0A3S2V5D8"/>
<dbReference type="PANTHER" id="PTHR37482:SF1">
    <property type="entry name" value="OUTER MEMBRANE PROTEIN ASSEMBLY FACTOR BAME"/>
    <property type="match status" value="1"/>
</dbReference>
<keyword evidence="8" id="KW-1185">Reference proteome</keyword>
<evidence type="ECO:0000313" key="8">
    <source>
        <dbReference type="Proteomes" id="UP000288587"/>
    </source>
</evidence>
<accession>A0A3S2V5D8</accession>
<dbReference type="PANTHER" id="PTHR37482">
    <property type="entry name" value="OUTER MEMBRANE PROTEIN ASSEMBLY FACTOR BAME"/>
    <property type="match status" value="1"/>
</dbReference>
<dbReference type="PROSITE" id="PS51257">
    <property type="entry name" value="PROKAR_LIPOPROTEIN"/>
    <property type="match status" value="1"/>
</dbReference>
<keyword evidence="3 4" id="KW-0998">Cell outer membrane</keyword>
<dbReference type="GO" id="GO:0030674">
    <property type="term" value="F:protein-macromolecule adaptor activity"/>
    <property type="evidence" value="ECO:0007669"/>
    <property type="project" value="TreeGrafter"/>
</dbReference>
<evidence type="ECO:0000313" key="7">
    <source>
        <dbReference type="EMBL" id="RVT88861.1"/>
    </source>
</evidence>
<dbReference type="InterPro" id="IPR007450">
    <property type="entry name" value="BamE_dom"/>
</dbReference>
<sequence>MKSFVSFAACVLLAGCSSWVGHSDRFAYVVPLYRVEIVQGNVVTKEQASLVKPGMSRDQVRAVLGSPLLTDPFHADRWDYVFTIRRQGADSQMRKLVARFEGDTLKSFDVPADLPTENEFVASINTFRPKGDAPKLALTEAEKAALPKPVRPAPAAQEATGPTRSFPPLERE</sequence>
<reference evidence="7 8" key="1">
    <citation type="submission" date="2019-01" db="EMBL/GenBank/DDBJ databases">
        <authorList>
            <person name="Chen W.-M."/>
        </authorList>
    </citation>
    <scope>NUCLEOTIDE SEQUENCE [LARGE SCALE GENOMIC DNA]</scope>
    <source>
        <strain evidence="7 8">CCP-18</strain>
    </source>
</reference>
<evidence type="ECO:0000256" key="3">
    <source>
        <dbReference type="ARBA" id="ARBA00023237"/>
    </source>
</evidence>
<dbReference type="Pfam" id="PF04355">
    <property type="entry name" value="BamE"/>
    <property type="match status" value="1"/>
</dbReference>
<dbReference type="Gene3D" id="3.30.1450.10">
    <property type="match status" value="1"/>
</dbReference>
<comment type="function">
    <text evidence="4">Part of the outer membrane protein assembly complex, which is involved in assembly and insertion of beta-barrel proteins into the outer membrane.</text>
</comment>
<evidence type="ECO:0000256" key="4">
    <source>
        <dbReference type="HAMAP-Rule" id="MF_00925"/>
    </source>
</evidence>
<feature type="domain" description="Outer membrane protein assembly factor BamE" evidence="6">
    <location>
        <begin position="40"/>
        <end position="107"/>
    </location>
</feature>
<keyword evidence="2 4" id="KW-0472">Membrane</keyword>